<organism evidence="2 3">
    <name type="scientific">Actinomadura luzonensis</name>
    <dbReference type="NCBI Taxonomy" id="2805427"/>
    <lineage>
        <taxon>Bacteria</taxon>
        <taxon>Bacillati</taxon>
        <taxon>Actinomycetota</taxon>
        <taxon>Actinomycetes</taxon>
        <taxon>Streptosporangiales</taxon>
        <taxon>Thermomonosporaceae</taxon>
        <taxon>Actinomadura</taxon>
    </lineage>
</organism>
<evidence type="ECO:0000313" key="2">
    <source>
        <dbReference type="EMBL" id="MCK2221102.1"/>
    </source>
</evidence>
<dbReference type="SUPFAM" id="SSF46785">
    <property type="entry name" value="Winged helix' DNA-binding domain"/>
    <property type="match status" value="1"/>
</dbReference>
<dbReference type="Gene3D" id="1.10.10.10">
    <property type="entry name" value="Winged helix-like DNA-binding domain superfamily/Winged helix DNA-binding domain"/>
    <property type="match status" value="1"/>
</dbReference>
<evidence type="ECO:0000313" key="3">
    <source>
        <dbReference type="Proteomes" id="UP001317259"/>
    </source>
</evidence>
<protein>
    <submittedName>
        <fullName evidence="2">PadR family transcriptional regulator</fullName>
    </submittedName>
</protein>
<gene>
    <name evidence="2" type="ORF">MF672_045970</name>
</gene>
<accession>A0ABT0G935</accession>
<dbReference type="InterPro" id="IPR036390">
    <property type="entry name" value="WH_DNA-bd_sf"/>
</dbReference>
<feature type="domain" description="Transcription regulator PadR N-terminal" evidence="1">
    <location>
        <begin position="9"/>
        <end position="84"/>
    </location>
</feature>
<name>A0ABT0G935_9ACTN</name>
<dbReference type="InterPro" id="IPR036388">
    <property type="entry name" value="WH-like_DNA-bd_sf"/>
</dbReference>
<dbReference type="Pfam" id="PF03551">
    <property type="entry name" value="PadR"/>
    <property type="match status" value="1"/>
</dbReference>
<dbReference type="PANTHER" id="PTHR43252">
    <property type="entry name" value="TRANSCRIPTIONAL REGULATOR YQJI"/>
    <property type="match status" value="1"/>
</dbReference>
<dbReference type="PANTHER" id="PTHR43252:SF7">
    <property type="entry name" value="TRANSCRIPTIONAL REGULATOR YQJI"/>
    <property type="match status" value="1"/>
</dbReference>
<dbReference type="RefSeq" id="WP_242376891.1">
    <property type="nucleotide sequence ID" value="NZ_JAKRKC020000003.1"/>
</dbReference>
<dbReference type="InterPro" id="IPR005149">
    <property type="entry name" value="Tscrpt_reg_PadR_N"/>
</dbReference>
<sequence>MNLNRLMALGLLARSGPRHGHQLRLEAEAANASNWGGVSIGALYRELRAMVEEGLLETVRTEQVGRRPARTVYRITEAGQEVLRAMRREAICDLHIGPDVFGVALLFGRDAEREELIALLDKRRSMLAATRDALAAECARLEQAGHIGPIDVAMFRRRQLQLDAELRWLEEFAPVLTGAAPATPSDSGNDQ</sequence>
<dbReference type="Proteomes" id="UP001317259">
    <property type="component" value="Unassembled WGS sequence"/>
</dbReference>
<comment type="caution">
    <text evidence="2">The sequence shown here is derived from an EMBL/GenBank/DDBJ whole genome shotgun (WGS) entry which is preliminary data.</text>
</comment>
<evidence type="ECO:0000259" key="1">
    <source>
        <dbReference type="Pfam" id="PF03551"/>
    </source>
</evidence>
<dbReference type="EMBL" id="JAKRKC020000003">
    <property type="protein sequence ID" value="MCK2221102.1"/>
    <property type="molecule type" value="Genomic_DNA"/>
</dbReference>
<reference evidence="2 3" key="1">
    <citation type="submission" date="2022-04" db="EMBL/GenBank/DDBJ databases">
        <title>Genome draft of Actinomadura sp. ATCC 31491.</title>
        <authorList>
            <person name="Shi X."/>
            <person name="Du Y."/>
        </authorList>
    </citation>
    <scope>NUCLEOTIDE SEQUENCE [LARGE SCALE GENOMIC DNA]</scope>
    <source>
        <strain evidence="2 3">ATCC 31491</strain>
    </source>
</reference>
<keyword evidence="3" id="KW-1185">Reference proteome</keyword>
<proteinExistence type="predicted"/>